<feature type="binding site" evidence="13">
    <location>
        <position position="16"/>
    </location>
    <ligand>
        <name>substrate</name>
    </ligand>
</feature>
<dbReference type="GO" id="GO:0046872">
    <property type="term" value="F:metal ion binding"/>
    <property type="evidence" value="ECO:0007669"/>
    <property type="project" value="UniProtKB-KW"/>
</dbReference>
<evidence type="ECO:0000256" key="5">
    <source>
        <dbReference type="ARBA" id="ARBA00001954"/>
    </source>
</evidence>
<dbReference type="GO" id="GO:0006098">
    <property type="term" value="P:pentose-phosphate shunt"/>
    <property type="evidence" value="ECO:0007669"/>
    <property type="project" value="InterPro"/>
</dbReference>
<comment type="catalytic activity">
    <reaction evidence="1 10">
        <text>D-ribulose 5-phosphate = D-xylulose 5-phosphate</text>
        <dbReference type="Rhea" id="RHEA:13677"/>
        <dbReference type="ChEBI" id="CHEBI:57737"/>
        <dbReference type="ChEBI" id="CHEBI:58121"/>
        <dbReference type="EC" id="5.1.3.1"/>
    </reaction>
</comment>
<evidence type="ECO:0000256" key="6">
    <source>
        <dbReference type="ARBA" id="ARBA00009541"/>
    </source>
</evidence>
<dbReference type="GO" id="GO:0004750">
    <property type="term" value="F:D-ribulose-phosphate 3-epimerase activity"/>
    <property type="evidence" value="ECO:0007669"/>
    <property type="project" value="UniProtKB-EC"/>
</dbReference>
<dbReference type="PROSITE" id="PS01086">
    <property type="entry name" value="RIBUL_P_3_EPIMER_2"/>
    <property type="match status" value="1"/>
</dbReference>
<evidence type="ECO:0000256" key="2">
    <source>
        <dbReference type="ARBA" id="ARBA00001936"/>
    </source>
</evidence>
<dbReference type="EMBL" id="JAGTXO010000029">
    <property type="protein sequence ID" value="KAG8460913.1"/>
    <property type="molecule type" value="Genomic_DNA"/>
</dbReference>
<accession>A0A8J6CAX6</accession>
<feature type="binding site" evidence="13">
    <location>
        <begin position="154"/>
        <end position="157"/>
    </location>
    <ligand>
        <name>substrate</name>
    </ligand>
</feature>
<comment type="similarity">
    <text evidence="6 10">Belongs to the ribulose-phosphate 3-epimerase family.</text>
</comment>
<dbReference type="AlphaFoldDB" id="A0A8J6CAX6"/>
<dbReference type="InterPro" id="IPR026019">
    <property type="entry name" value="Ribul_P_3_epim"/>
</dbReference>
<dbReference type="GO" id="GO:0005975">
    <property type="term" value="P:carbohydrate metabolic process"/>
    <property type="evidence" value="ECO:0007669"/>
    <property type="project" value="InterPro"/>
</dbReference>
<feature type="binding site" evidence="12">
    <location>
        <position position="74"/>
    </location>
    <ligand>
        <name>a divalent metal cation</name>
        <dbReference type="ChEBI" id="CHEBI:60240"/>
    </ligand>
</feature>
<reference evidence="14" key="1">
    <citation type="submission" date="2021-05" db="EMBL/GenBank/DDBJ databases">
        <title>The genome of the haptophyte Pavlova lutheri (Diacronema luteri, Pavlovales) - a model for lipid biosynthesis in eukaryotic algae.</title>
        <authorList>
            <person name="Hulatt C.J."/>
            <person name="Posewitz M.C."/>
        </authorList>
    </citation>
    <scope>NUCLEOTIDE SEQUENCE</scope>
    <source>
        <strain evidence="14">NIVA-4/92</strain>
    </source>
</reference>
<keyword evidence="9 10" id="KW-0413">Isomerase</keyword>
<comment type="cofactor">
    <cofactor evidence="2">
        <name>Mn(2+)</name>
        <dbReference type="ChEBI" id="CHEBI:29035"/>
    </cofactor>
</comment>
<keyword evidence="12" id="KW-0862">Zinc</keyword>
<comment type="caution">
    <text evidence="14">The sequence shown here is derived from an EMBL/GenBank/DDBJ whole genome shotgun (WGS) entry which is preliminary data.</text>
</comment>
<evidence type="ECO:0000256" key="4">
    <source>
        <dbReference type="ARBA" id="ARBA00001947"/>
    </source>
</evidence>
<comment type="cofactor">
    <cofactor evidence="3">
        <name>Co(2+)</name>
        <dbReference type="ChEBI" id="CHEBI:48828"/>
    </cofactor>
</comment>
<dbReference type="PIRSF" id="PIRSF001461">
    <property type="entry name" value="RPE"/>
    <property type="match status" value="1"/>
</dbReference>
<dbReference type="Gene3D" id="3.20.20.70">
    <property type="entry name" value="Aldolase class I"/>
    <property type="match status" value="1"/>
</dbReference>
<dbReference type="EC" id="5.1.3.1" evidence="7 10"/>
<feature type="binding site" evidence="13">
    <location>
        <begin position="205"/>
        <end position="206"/>
    </location>
    <ligand>
        <name>substrate</name>
    </ligand>
</feature>
<proteinExistence type="inferred from homology"/>
<feature type="binding site" evidence="12">
    <location>
        <position position="41"/>
    </location>
    <ligand>
        <name>a divalent metal cation</name>
        <dbReference type="ChEBI" id="CHEBI:60240"/>
    </ligand>
</feature>
<dbReference type="CDD" id="cd00429">
    <property type="entry name" value="RPE"/>
    <property type="match status" value="1"/>
</dbReference>
<evidence type="ECO:0000256" key="13">
    <source>
        <dbReference type="PIRSR" id="PIRSR001461-3"/>
    </source>
</evidence>
<dbReference type="SUPFAM" id="SSF51366">
    <property type="entry name" value="Ribulose-phoshate binding barrel"/>
    <property type="match status" value="1"/>
</dbReference>
<dbReference type="Pfam" id="PF00834">
    <property type="entry name" value="Ribul_P_3_epim"/>
    <property type="match status" value="1"/>
</dbReference>
<feature type="active site" description="Proton donor" evidence="11">
    <location>
        <position position="183"/>
    </location>
</feature>
<dbReference type="InterPro" id="IPR000056">
    <property type="entry name" value="Ribul_P_3_epim-like"/>
</dbReference>
<keyword evidence="10" id="KW-0119">Carbohydrate metabolism</keyword>
<comment type="cofactor">
    <cofactor evidence="5">
        <name>Fe(2+)</name>
        <dbReference type="ChEBI" id="CHEBI:29033"/>
    </cofactor>
</comment>
<keyword evidence="12" id="KW-0464">Manganese</keyword>
<feature type="active site" description="Proton acceptor" evidence="11">
    <location>
        <position position="43"/>
    </location>
</feature>
<evidence type="ECO:0000256" key="12">
    <source>
        <dbReference type="PIRSR" id="PIRSR001461-2"/>
    </source>
</evidence>
<dbReference type="FunFam" id="3.20.20.70:FF:000171">
    <property type="entry name" value="Ribulose-phosphate 3-epimerase"/>
    <property type="match status" value="1"/>
</dbReference>
<keyword evidence="8 12" id="KW-0479">Metal-binding</keyword>
<feature type="binding site" evidence="12">
    <location>
        <position position="183"/>
    </location>
    <ligand>
        <name>a divalent metal cation</name>
        <dbReference type="ChEBI" id="CHEBI:60240"/>
    </ligand>
</feature>
<evidence type="ECO:0000256" key="3">
    <source>
        <dbReference type="ARBA" id="ARBA00001941"/>
    </source>
</evidence>
<evidence type="ECO:0000256" key="10">
    <source>
        <dbReference type="PIRNR" id="PIRNR001461"/>
    </source>
</evidence>
<name>A0A8J6CAX6_DIALT</name>
<evidence type="ECO:0000256" key="7">
    <source>
        <dbReference type="ARBA" id="ARBA00013188"/>
    </source>
</evidence>
<feature type="binding site" evidence="13">
    <location>
        <position position="185"/>
    </location>
    <ligand>
        <name>substrate</name>
    </ligand>
</feature>
<dbReference type="PANTHER" id="PTHR11749">
    <property type="entry name" value="RIBULOSE-5-PHOSPHATE-3-EPIMERASE"/>
    <property type="match status" value="1"/>
</dbReference>
<feature type="binding site" evidence="13">
    <location>
        <position position="74"/>
    </location>
    <ligand>
        <name>substrate</name>
    </ligand>
</feature>
<comment type="cofactor">
    <cofactor evidence="12">
        <name>a divalent metal cation</name>
        <dbReference type="ChEBI" id="CHEBI:60240"/>
    </cofactor>
    <text evidence="12">Binds 1 divalent metal cation per subunit.</text>
</comment>
<dbReference type="InterPro" id="IPR011060">
    <property type="entry name" value="RibuloseP-bd_barrel"/>
</dbReference>
<keyword evidence="12" id="KW-0170">Cobalt</keyword>
<evidence type="ECO:0000256" key="1">
    <source>
        <dbReference type="ARBA" id="ARBA00001782"/>
    </source>
</evidence>
<evidence type="ECO:0000256" key="9">
    <source>
        <dbReference type="ARBA" id="ARBA00023235"/>
    </source>
</evidence>
<dbReference type="InterPro" id="IPR013785">
    <property type="entry name" value="Aldolase_TIM"/>
</dbReference>
<dbReference type="Proteomes" id="UP000751190">
    <property type="component" value="Unassembled WGS sequence"/>
</dbReference>
<evidence type="ECO:0000313" key="15">
    <source>
        <dbReference type="Proteomes" id="UP000751190"/>
    </source>
</evidence>
<evidence type="ECO:0000256" key="8">
    <source>
        <dbReference type="ARBA" id="ARBA00022723"/>
    </source>
</evidence>
<gene>
    <name evidence="14" type="ORF">KFE25_010664</name>
</gene>
<evidence type="ECO:0000256" key="11">
    <source>
        <dbReference type="PIRSR" id="PIRSR001461-1"/>
    </source>
</evidence>
<protein>
    <recommendedName>
        <fullName evidence="7 10">Ribulose-phosphate 3-epimerase</fullName>
        <ecNumber evidence="7 10">5.1.3.1</ecNumber>
    </recommendedName>
</protein>
<dbReference type="HAMAP" id="MF_02227">
    <property type="entry name" value="RPE"/>
    <property type="match status" value="1"/>
</dbReference>
<organism evidence="14 15">
    <name type="scientific">Diacronema lutheri</name>
    <name type="common">Unicellular marine alga</name>
    <name type="synonym">Monochrysis lutheri</name>
    <dbReference type="NCBI Taxonomy" id="2081491"/>
    <lineage>
        <taxon>Eukaryota</taxon>
        <taxon>Haptista</taxon>
        <taxon>Haptophyta</taxon>
        <taxon>Pavlovophyceae</taxon>
        <taxon>Pavlovales</taxon>
        <taxon>Pavlovaceae</taxon>
        <taxon>Diacronema</taxon>
    </lineage>
</organism>
<keyword evidence="15" id="KW-1185">Reference proteome</keyword>
<dbReference type="OrthoDB" id="1927044at2759"/>
<dbReference type="OMA" id="CHLMIED"/>
<comment type="cofactor">
    <cofactor evidence="4">
        <name>Zn(2+)</name>
        <dbReference type="ChEBI" id="CHEBI:29105"/>
    </cofactor>
</comment>
<dbReference type="NCBIfam" id="NF004076">
    <property type="entry name" value="PRK05581.1-4"/>
    <property type="match status" value="1"/>
</dbReference>
<feature type="binding site" evidence="12">
    <location>
        <position position="43"/>
    </location>
    <ligand>
        <name>a divalent metal cation</name>
        <dbReference type="ChEBI" id="CHEBI:60240"/>
    </ligand>
</feature>
<dbReference type="PROSITE" id="PS01085">
    <property type="entry name" value="RIBUL_P_3_EPIMER_1"/>
    <property type="match status" value="1"/>
</dbReference>
<dbReference type="NCBIfam" id="TIGR01163">
    <property type="entry name" value="rpe"/>
    <property type="match status" value="1"/>
</dbReference>
<sequence length="244" mass="26211">MATCAPHKCPAKIGPSLLASDLADLAGESRRVLAAGADYLHLDIMDGHFVPNLTWGAPVVASLRKHTDAFLDCHLMVSRPSQWIDDIAKAGGNMYTFHLEAVESDELSVEGVCAAIRQAKMQVGISIKPGTAVESLEPYVHLVDLVLIMSVEPGFGGQSFMPQMMAKVLWLRNKYPDLEIQVDGGLSPKTIDEAAKAGANSIVAGSAVFKPGQDARVPIAEMRRSVEKYGQGRADDQLTRMPSA</sequence>
<evidence type="ECO:0000313" key="14">
    <source>
        <dbReference type="EMBL" id="KAG8460913.1"/>
    </source>
</evidence>